<dbReference type="PANTHER" id="PTHR43591">
    <property type="entry name" value="METHYLTRANSFERASE"/>
    <property type="match status" value="1"/>
</dbReference>
<accession>A0A8H3W9Z7</accession>
<dbReference type="CDD" id="cd02440">
    <property type="entry name" value="AdoMet_MTases"/>
    <property type="match status" value="3"/>
</dbReference>
<dbReference type="InterPro" id="IPR029063">
    <property type="entry name" value="SAM-dependent_MTases_sf"/>
</dbReference>
<evidence type="ECO:0000313" key="3">
    <source>
        <dbReference type="EMBL" id="KAF0320882.1"/>
    </source>
</evidence>
<evidence type="ECO:0000256" key="1">
    <source>
        <dbReference type="ARBA" id="ARBA00038158"/>
    </source>
</evidence>
<dbReference type="SUPFAM" id="SSF53335">
    <property type="entry name" value="S-adenosyl-L-methionine-dependent methyltransferases"/>
    <property type="match status" value="3"/>
</dbReference>
<dbReference type="PANTHER" id="PTHR43591:SF24">
    <property type="entry name" value="2-METHOXY-6-POLYPRENYL-1,4-BENZOQUINOL METHYLASE, MITOCHONDRIAL"/>
    <property type="match status" value="1"/>
</dbReference>
<protein>
    <recommendedName>
        <fullName evidence="5">Methyltransferase domain-containing protein</fullName>
    </recommendedName>
</protein>
<feature type="region of interest" description="Disordered" evidence="2">
    <location>
        <begin position="331"/>
        <end position="361"/>
    </location>
</feature>
<dbReference type="GO" id="GO:0008168">
    <property type="term" value="F:methyltransferase activity"/>
    <property type="evidence" value="ECO:0007669"/>
    <property type="project" value="TreeGrafter"/>
</dbReference>
<dbReference type="Pfam" id="PF13489">
    <property type="entry name" value="Methyltransf_23"/>
    <property type="match status" value="3"/>
</dbReference>
<dbReference type="Proteomes" id="UP000434172">
    <property type="component" value="Unassembled WGS sequence"/>
</dbReference>
<organism evidence="3 4">
    <name type="scientific">Colletotrichum asianum</name>
    <dbReference type="NCBI Taxonomy" id="702518"/>
    <lineage>
        <taxon>Eukaryota</taxon>
        <taxon>Fungi</taxon>
        <taxon>Dikarya</taxon>
        <taxon>Ascomycota</taxon>
        <taxon>Pezizomycotina</taxon>
        <taxon>Sordariomycetes</taxon>
        <taxon>Hypocreomycetidae</taxon>
        <taxon>Glomerellales</taxon>
        <taxon>Glomerellaceae</taxon>
        <taxon>Colletotrichum</taxon>
        <taxon>Colletotrichum gloeosporioides species complex</taxon>
    </lineage>
</organism>
<sequence>MIAPEQVTGQPNTAIDHEVAIAAEDYDDSASEYAPHSVASSSTSVTSSILEYRLENGRTYHGYKEGKYMMPNDDKEVERLDLQHNLFLHTFEDRLATAPPNEPGAKVGRVLDVGTGSGIWAMDFGDEHPEAEVRGFDLSAVQPEFTPPNVKFEIDDLEEPWNYSRPFDYIHSRMMNGSIADWSEYFKKCYDNLNPGGYFELIEPVVTVTSDDGTVKPEHTAVRTGELLIEATAKAGRKYTYIPTLKPILMEAGFEYVTMQHFKWPTNPWPKDKKFKELGYWHNENLLEGWEAICMAPLTRALGWTKEEVQVLMAQNRKEFNDRSIHAYHSISRPSAMPSSPAADAPRGASPNAQPTDQPNTVTDHEVTIAADEAADPETDVETQSISSSTTSVTSSIFDYRVENGRTYHRYKDGNLQHNMFVQTFDGKLGTAPPNQPGAKVGRVLDVGTGTGIWCMDFGDEHPEAEVRGIDLSAVQPEFTPPNVKFEIDDLEDTWIYSHPFEYIHSRMMNSSISDWKEYIQKCYDNLTPGGYLELNEVDILCLSDDGSLTPEHSISKTARLLQEATENLGRRYQDIRDLKPILMEVGFEDVVMQRFKWPTNDWPKDPRYKVLGQWTNENLRGWEAICMAPLTRGLDWTREEVIVLMSENRRDFNDRSIHAYFSIWSIYGRKPLKARDTEGQITNFHFTHQADLYEHSHMGVVLVRFFAVFATGSLLPALVLHAARGKPRNGNYEYNLPNDDRENERLDLQHTMFLLTFNDKLGNAPPNNPGAKVGRVLDVGTGTGIWAIDFADEHPEAEVRGIDLSVAFPEYAPSNVKFEIADLEEQWTFSRPFDYIHSRMMNSSVSNWREFIQECYDNLSPGGYLELNEIDLMALSDDGTLKPDHTLLKASHLIQEALRIIGRPYQDIKELKSVLADVGFVDIILQQYKWPTNSWPKERRHKELGVWMNENLHEGWEAICMAPLTRVLGWTREEVEDLMAQNRQEQDDRSIHAYYSIWSIYGKKPERTGFV</sequence>
<dbReference type="EMBL" id="WOWK01000078">
    <property type="protein sequence ID" value="KAF0320882.1"/>
    <property type="molecule type" value="Genomic_DNA"/>
</dbReference>
<feature type="compositionally biased region" description="Polar residues" evidence="2">
    <location>
        <begin position="351"/>
        <end position="361"/>
    </location>
</feature>
<dbReference type="Gene3D" id="3.40.50.150">
    <property type="entry name" value="Vaccinia Virus protein VP39"/>
    <property type="match status" value="3"/>
</dbReference>
<dbReference type="AlphaFoldDB" id="A0A8H3W9Z7"/>
<proteinExistence type="inferred from homology"/>
<name>A0A8H3W9Z7_9PEZI</name>
<evidence type="ECO:0008006" key="5">
    <source>
        <dbReference type="Google" id="ProtNLM"/>
    </source>
</evidence>
<reference evidence="3 4" key="1">
    <citation type="submission" date="2019-12" db="EMBL/GenBank/DDBJ databases">
        <title>A genome sequence resource for the geographically widespread anthracnose pathogen Colletotrichum asianum.</title>
        <authorList>
            <person name="Meng Y."/>
        </authorList>
    </citation>
    <scope>NUCLEOTIDE SEQUENCE [LARGE SCALE GENOMIC DNA]</scope>
    <source>
        <strain evidence="3 4">ICMP 18580</strain>
    </source>
</reference>
<keyword evidence="4" id="KW-1185">Reference proteome</keyword>
<evidence type="ECO:0000256" key="2">
    <source>
        <dbReference type="SAM" id="MobiDB-lite"/>
    </source>
</evidence>
<gene>
    <name evidence="3" type="ORF">GQ607_011966</name>
</gene>
<evidence type="ECO:0000313" key="4">
    <source>
        <dbReference type="Proteomes" id="UP000434172"/>
    </source>
</evidence>
<comment type="caution">
    <text evidence="3">The sequence shown here is derived from an EMBL/GenBank/DDBJ whole genome shotgun (WGS) entry which is preliminary data.</text>
</comment>
<feature type="compositionally biased region" description="Low complexity" evidence="2">
    <location>
        <begin position="332"/>
        <end position="346"/>
    </location>
</feature>
<dbReference type="OrthoDB" id="2013972at2759"/>
<comment type="similarity">
    <text evidence="1">Belongs to the methyltransferase superfamily. LaeA methyltransferase family.</text>
</comment>